<sequence length="303" mass="33103">MLAFLICGHGVTMQKISVGLGMTLLVVGNIIAVFSDAIIKTLPAESPTFQFVFMRQLTAVLILLPFCLSANKKHLFAGLKWHAVRGHVWLFGIIFMVFALKALPLATANAIFYAAPLLMLPLAVMIFREQLTKSSIAVAVIGFIGVLIVIQPTDINWAAIFALVVAITLAINNVLIRKLPKHHSIMQTLLLTNLVGMPVGLGLALWENEPWHWAALITAFGSTLFILIYAGICVYVYSKIESSQVASAEYSGLVAAVVVGLFWFGEVPTFGLIIGASLIILPLVWLANVQKNKQRLVKRQLTK</sequence>
<dbReference type="SUPFAM" id="SSF103481">
    <property type="entry name" value="Multidrug resistance efflux transporter EmrE"/>
    <property type="match status" value="2"/>
</dbReference>
<reference evidence="3" key="1">
    <citation type="journal article" date="2015" name="Nature">
        <title>Complex archaea that bridge the gap between prokaryotes and eukaryotes.</title>
        <authorList>
            <person name="Spang A."/>
            <person name="Saw J.H."/>
            <person name="Jorgensen S.L."/>
            <person name="Zaremba-Niedzwiedzka K."/>
            <person name="Martijn J."/>
            <person name="Lind A.E."/>
            <person name="van Eijk R."/>
            <person name="Schleper C."/>
            <person name="Guy L."/>
            <person name="Ettema T.J."/>
        </authorList>
    </citation>
    <scope>NUCLEOTIDE SEQUENCE</scope>
</reference>
<feature type="transmembrane region" description="Helical" evidence="1">
    <location>
        <begin position="245"/>
        <end position="264"/>
    </location>
</feature>
<protein>
    <recommendedName>
        <fullName evidence="2">EamA domain-containing protein</fullName>
    </recommendedName>
</protein>
<dbReference type="GO" id="GO:0016020">
    <property type="term" value="C:membrane"/>
    <property type="evidence" value="ECO:0007669"/>
    <property type="project" value="InterPro"/>
</dbReference>
<dbReference type="InterPro" id="IPR037185">
    <property type="entry name" value="EmrE-like"/>
</dbReference>
<dbReference type="PANTHER" id="PTHR22911">
    <property type="entry name" value="ACYL-MALONYL CONDENSING ENZYME-RELATED"/>
    <property type="match status" value="1"/>
</dbReference>
<gene>
    <name evidence="3" type="ORF">LCGC14_0760040</name>
</gene>
<organism evidence="3">
    <name type="scientific">marine sediment metagenome</name>
    <dbReference type="NCBI Taxonomy" id="412755"/>
    <lineage>
        <taxon>unclassified sequences</taxon>
        <taxon>metagenomes</taxon>
        <taxon>ecological metagenomes</taxon>
    </lineage>
</organism>
<keyword evidence="1" id="KW-1133">Transmembrane helix</keyword>
<feature type="transmembrane region" description="Helical" evidence="1">
    <location>
        <begin position="110"/>
        <end position="127"/>
    </location>
</feature>
<evidence type="ECO:0000259" key="2">
    <source>
        <dbReference type="Pfam" id="PF00892"/>
    </source>
</evidence>
<feature type="domain" description="EamA" evidence="2">
    <location>
        <begin position="157"/>
        <end position="283"/>
    </location>
</feature>
<evidence type="ECO:0000256" key="1">
    <source>
        <dbReference type="SAM" id="Phobius"/>
    </source>
</evidence>
<comment type="caution">
    <text evidence="3">The sequence shown here is derived from an EMBL/GenBank/DDBJ whole genome shotgun (WGS) entry which is preliminary data.</text>
</comment>
<keyword evidence="1" id="KW-0812">Transmembrane</keyword>
<feature type="transmembrane region" description="Helical" evidence="1">
    <location>
        <begin position="20"/>
        <end position="39"/>
    </location>
</feature>
<feature type="transmembrane region" description="Helical" evidence="1">
    <location>
        <begin position="157"/>
        <end position="176"/>
    </location>
</feature>
<accession>A0A0F9Q5K3</accession>
<dbReference type="AlphaFoldDB" id="A0A0F9Q5K3"/>
<dbReference type="Pfam" id="PF00892">
    <property type="entry name" value="EamA"/>
    <property type="match status" value="2"/>
</dbReference>
<evidence type="ECO:0000313" key="3">
    <source>
        <dbReference type="EMBL" id="KKN37779.1"/>
    </source>
</evidence>
<feature type="transmembrane region" description="Helical" evidence="1">
    <location>
        <begin position="83"/>
        <end position="104"/>
    </location>
</feature>
<name>A0A0F9Q5K3_9ZZZZ</name>
<dbReference type="InterPro" id="IPR000620">
    <property type="entry name" value="EamA_dom"/>
</dbReference>
<keyword evidence="1" id="KW-0472">Membrane</keyword>
<feature type="transmembrane region" description="Helical" evidence="1">
    <location>
        <begin position="51"/>
        <end position="71"/>
    </location>
</feature>
<dbReference type="PANTHER" id="PTHR22911:SF103">
    <property type="entry name" value="BLR2811 PROTEIN"/>
    <property type="match status" value="1"/>
</dbReference>
<proteinExistence type="predicted"/>
<feature type="transmembrane region" description="Helical" evidence="1">
    <location>
        <begin position="134"/>
        <end position="151"/>
    </location>
</feature>
<feature type="transmembrane region" description="Helical" evidence="1">
    <location>
        <begin position="212"/>
        <end position="238"/>
    </location>
</feature>
<feature type="transmembrane region" description="Helical" evidence="1">
    <location>
        <begin position="188"/>
        <end position="206"/>
    </location>
</feature>
<dbReference type="EMBL" id="LAZR01001871">
    <property type="protein sequence ID" value="KKN37779.1"/>
    <property type="molecule type" value="Genomic_DNA"/>
</dbReference>
<feature type="domain" description="EamA" evidence="2">
    <location>
        <begin position="20"/>
        <end position="150"/>
    </location>
</feature>
<feature type="transmembrane region" description="Helical" evidence="1">
    <location>
        <begin position="270"/>
        <end position="289"/>
    </location>
</feature>